<dbReference type="GO" id="GO:0050308">
    <property type="term" value="F:sugar-phosphatase activity"/>
    <property type="evidence" value="ECO:0007669"/>
    <property type="project" value="TreeGrafter"/>
</dbReference>
<dbReference type="Proteomes" id="UP000182409">
    <property type="component" value="Unassembled WGS sequence"/>
</dbReference>
<dbReference type="InterPro" id="IPR006439">
    <property type="entry name" value="HAD-SF_hydro_IA"/>
</dbReference>
<sequence length="209" mass="22248">MSVDSNSEALVLPAGNFRAYLFDLDGTVADSMPAHFVAWSATVKAHGGTFPEDLFYSLGGVPPLRVVELLNEKFGYTMDAEAVVAQKEAQFLEGVGDIQPIASVLAHIVAKHGEIPLAIVSGSPRDNVEKTLAALGLTDKFEVTVCAEDYTKGKPNPEPFLRAAELLRVKPEDCLVFEDADAGIQAAKDAGMQWVRVPVILPGTLGAAI</sequence>
<organism evidence="1 2">
    <name type="scientific">Terriglobus roseus</name>
    <dbReference type="NCBI Taxonomy" id="392734"/>
    <lineage>
        <taxon>Bacteria</taxon>
        <taxon>Pseudomonadati</taxon>
        <taxon>Acidobacteriota</taxon>
        <taxon>Terriglobia</taxon>
        <taxon>Terriglobales</taxon>
        <taxon>Acidobacteriaceae</taxon>
        <taxon>Terriglobus</taxon>
    </lineage>
</organism>
<dbReference type="SUPFAM" id="SSF56784">
    <property type="entry name" value="HAD-like"/>
    <property type="match status" value="1"/>
</dbReference>
<dbReference type="RefSeq" id="WP_074655122.1">
    <property type="nucleotide sequence ID" value="NZ_FNSD01000001.1"/>
</dbReference>
<dbReference type="PANTHER" id="PTHR43481:SF4">
    <property type="entry name" value="GLYCEROL-1-PHOSPHATE PHOSPHOHYDROLASE 1-RELATED"/>
    <property type="match status" value="1"/>
</dbReference>
<accession>A0A1H4S338</accession>
<dbReference type="InterPro" id="IPR051806">
    <property type="entry name" value="HAD-like_SPP"/>
</dbReference>
<reference evidence="1 2" key="1">
    <citation type="submission" date="2016-10" db="EMBL/GenBank/DDBJ databases">
        <authorList>
            <person name="de Groot N.N."/>
        </authorList>
    </citation>
    <scope>NUCLEOTIDE SEQUENCE [LARGE SCALE GENOMIC DNA]</scope>
    <source>
        <strain evidence="1 2">AB35.6</strain>
    </source>
</reference>
<dbReference type="AlphaFoldDB" id="A0A1H4S338"/>
<dbReference type="InterPro" id="IPR023198">
    <property type="entry name" value="PGP-like_dom2"/>
</dbReference>
<dbReference type="Pfam" id="PF00702">
    <property type="entry name" value="Hydrolase"/>
    <property type="match status" value="1"/>
</dbReference>
<dbReference type="SFLD" id="SFLDG01129">
    <property type="entry name" value="C1.5:_HAD__Beta-PGM__Phosphata"/>
    <property type="match status" value="1"/>
</dbReference>
<dbReference type="Gene3D" id="3.40.50.1000">
    <property type="entry name" value="HAD superfamily/HAD-like"/>
    <property type="match status" value="1"/>
</dbReference>
<evidence type="ECO:0000313" key="1">
    <source>
        <dbReference type="EMBL" id="SEC38559.1"/>
    </source>
</evidence>
<dbReference type="InterPro" id="IPR023214">
    <property type="entry name" value="HAD_sf"/>
</dbReference>
<dbReference type="InterPro" id="IPR036412">
    <property type="entry name" value="HAD-like_sf"/>
</dbReference>
<dbReference type="SFLD" id="SFLDS00003">
    <property type="entry name" value="Haloacid_Dehalogenase"/>
    <property type="match status" value="1"/>
</dbReference>
<protein>
    <submittedName>
        <fullName evidence="1">Haloacid dehalogenase superfamily, subfamily IA, variant 3 with third motif having DD or ED</fullName>
    </submittedName>
</protein>
<dbReference type="NCBIfam" id="TIGR01509">
    <property type="entry name" value="HAD-SF-IA-v3"/>
    <property type="match status" value="1"/>
</dbReference>
<dbReference type="Gene3D" id="1.10.150.240">
    <property type="entry name" value="Putative phosphatase, domain 2"/>
    <property type="match status" value="1"/>
</dbReference>
<dbReference type="OrthoDB" id="9797743at2"/>
<dbReference type="EMBL" id="FNSD01000001">
    <property type="protein sequence ID" value="SEC38559.1"/>
    <property type="molecule type" value="Genomic_DNA"/>
</dbReference>
<proteinExistence type="predicted"/>
<dbReference type="PANTHER" id="PTHR43481">
    <property type="entry name" value="FRUCTOSE-1-PHOSPHATE PHOSPHATASE"/>
    <property type="match status" value="1"/>
</dbReference>
<evidence type="ECO:0000313" key="2">
    <source>
        <dbReference type="Proteomes" id="UP000182409"/>
    </source>
</evidence>
<dbReference type="CDD" id="cd07505">
    <property type="entry name" value="HAD_BPGM-like"/>
    <property type="match status" value="1"/>
</dbReference>
<name>A0A1H4S338_9BACT</name>
<gene>
    <name evidence="1" type="ORF">SAMN05443244_3331</name>
</gene>